<reference evidence="3 4" key="1">
    <citation type="submission" date="2014-04" db="EMBL/GenBank/DDBJ databases">
        <title>Evolutionary Origins and Diversification of the Mycorrhizal Mutualists.</title>
        <authorList>
            <consortium name="DOE Joint Genome Institute"/>
            <consortium name="Mycorrhizal Genomics Consortium"/>
            <person name="Kohler A."/>
            <person name="Kuo A."/>
            <person name="Nagy L.G."/>
            <person name="Floudas D."/>
            <person name="Copeland A."/>
            <person name="Barry K.W."/>
            <person name="Cichocki N."/>
            <person name="Veneault-Fourrey C."/>
            <person name="LaButti K."/>
            <person name="Lindquist E.A."/>
            <person name="Lipzen A."/>
            <person name="Lundell T."/>
            <person name="Morin E."/>
            <person name="Murat C."/>
            <person name="Riley R."/>
            <person name="Ohm R."/>
            <person name="Sun H."/>
            <person name="Tunlid A."/>
            <person name="Henrissat B."/>
            <person name="Grigoriev I.V."/>
            <person name="Hibbett D.S."/>
            <person name="Martin F."/>
        </authorList>
    </citation>
    <scope>NUCLEOTIDE SEQUENCE [LARGE SCALE GENOMIC DNA]</scope>
    <source>
        <strain evidence="3 4">FD-317 M1</strain>
    </source>
</reference>
<dbReference type="EMBL" id="KN834786">
    <property type="protein sequence ID" value="KIK58187.1"/>
    <property type="molecule type" value="Genomic_DNA"/>
</dbReference>
<keyword evidence="4" id="KW-1185">Reference proteome</keyword>
<evidence type="ECO:0000313" key="4">
    <source>
        <dbReference type="Proteomes" id="UP000053593"/>
    </source>
</evidence>
<accession>A0A0D0CIP4</accession>
<dbReference type="Proteomes" id="UP000053593">
    <property type="component" value="Unassembled WGS sequence"/>
</dbReference>
<dbReference type="HOGENOM" id="CLU_2527695_0_0_1"/>
<keyword evidence="2" id="KW-1133">Transmembrane helix</keyword>
<evidence type="ECO:0000256" key="1">
    <source>
        <dbReference type="SAM" id="MobiDB-lite"/>
    </source>
</evidence>
<evidence type="ECO:0000313" key="3">
    <source>
        <dbReference type="EMBL" id="KIK58187.1"/>
    </source>
</evidence>
<keyword evidence="2" id="KW-0472">Membrane</keyword>
<feature type="compositionally biased region" description="Basic and acidic residues" evidence="1">
    <location>
        <begin position="72"/>
        <end position="84"/>
    </location>
</feature>
<gene>
    <name evidence="3" type="ORF">GYMLUDRAFT_262543</name>
</gene>
<proteinExistence type="predicted"/>
<protein>
    <submittedName>
        <fullName evidence="3">Uncharacterized protein</fullName>
    </submittedName>
</protein>
<evidence type="ECO:0000256" key="2">
    <source>
        <dbReference type="SAM" id="Phobius"/>
    </source>
</evidence>
<sequence length="84" mass="9064">MASGIGKDAEAALDTSSKISNSTSIGIAIAVGISMFISLAFLRYYLAQRKARKAEQRELEGKDDSNAVPPWDKSRLKNDSSESV</sequence>
<keyword evidence="2" id="KW-0812">Transmembrane</keyword>
<feature type="region of interest" description="Disordered" evidence="1">
    <location>
        <begin position="55"/>
        <end position="84"/>
    </location>
</feature>
<feature type="compositionally biased region" description="Basic and acidic residues" evidence="1">
    <location>
        <begin position="55"/>
        <end position="65"/>
    </location>
</feature>
<feature type="transmembrane region" description="Helical" evidence="2">
    <location>
        <begin position="25"/>
        <end position="46"/>
    </location>
</feature>
<dbReference type="AlphaFoldDB" id="A0A0D0CIP4"/>
<name>A0A0D0CIP4_9AGAR</name>
<organism evidence="3 4">
    <name type="scientific">Collybiopsis luxurians FD-317 M1</name>
    <dbReference type="NCBI Taxonomy" id="944289"/>
    <lineage>
        <taxon>Eukaryota</taxon>
        <taxon>Fungi</taxon>
        <taxon>Dikarya</taxon>
        <taxon>Basidiomycota</taxon>
        <taxon>Agaricomycotina</taxon>
        <taxon>Agaricomycetes</taxon>
        <taxon>Agaricomycetidae</taxon>
        <taxon>Agaricales</taxon>
        <taxon>Marasmiineae</taxon>
        <taxon>Omphalotaceae</taxon>
        <taxon>Collybiopsis</taxon>
        <taxon>Collybiopsis luxurians</taxon>
    </lineage>
</organism>